<dbReference type="GO" id="GO:0005634">
    <property type="term" value="C:nucleus"/>
    <property type="evidence" value="ECO:0007669"/>
    <property type="project" value="InterPro"/>
</dbReference>
<sequence>MAQKHQVAANSAAEPKKRRRVEFSAADSGVDPNDCIKIFLVSGKEEVGAADNPSLNAIDLSNFFEGDGKIYGYQGLEVIYVMRFVLNHLSVWVNIISFHSFLDITYNSKSDAGKGITDLTSTLKKNYCLWFYCVPIFFMFIEHMYMEYCREMLKNGEILQKKISNEHGNNSDVIRMGMQNKATGQLYSRLVPLILLLVDGSNPIDVTDPSWEMYLIIKKAVDHSGNDQDCVVGFSAVYRFYCYPNGLRLQLGQILVLPPYQQKGYGRYLLEVLNDVAVKEEVYYITIEEPVEKLQHLRTCIDVSRFLNFDPIQNAVNATSSQLQHGKISKKAYIPRFLPPSNVVEDIRSIFKVNKMQLIPCWEILVYLGLDTS</sequence>
<dbReference type="Gene3D" id="3.90.360.10">
    <property type="entry name" value="Histone acetyl transferase 1 (HAT1), N-terminal domain"/>
    <property type="match status" value="1"/>
</dbReference>
<evidence type="ECO:0000256" key="7">
    <source>
        <dbReference type="SAM" id="Phobius"/>
    </source>
</evidence>
<evidence type="ECO:0000259" key="8">
    <source>
        <dbReference type="Pfam" id="PF00583"/>
    </source>
</evidence>
<dbReference type="EMBL" id="JAXQNO010000020">
    <property type="protein sequence ID" value="KAK4772253.1"/>
    <property type="molecule type" value="Genomic_DNA"/>
</dbReference>
<evidence type="ECO:0000259" key="9">
    <source>
        <dbReference type="Pfam" id="PF10394"/>
    </source>
</evidence>
<comment type="caution">
    <text evidence="10">The sequence shown here is derived from an EMBL/GenBank/DDBJ whole genome shotgun (WGS) entry which is preliminary data.</text>
</comment>
<dbReference type="SUPFAM" id="SSF55729">
    <property type="entry name" value="Acyl-CoA N-acyltransferases (Nat)"/>
    <property type="match status" value="1"/>
</dbReference>
<dbReference type="InterPro" id="IPR037113">
    <property type="entry name" value="Hat1_N_sf"/>
</dbReference>
<keyword evidence="3" id="KW-0808">Transferase</keyword>
<feature type="transmembrane region" description="Helical" evidence="7">
    <location>
        <begin position="129"/>
        <end position="146"/>
    </location>
</feature>
<accession>A0AAN7KXI9</accession>
<keyword evidence="7" id="KW-0812">Transmembrane</keyword>
<evidence type="ECO:0000256" key="3">
    <source>
        <dbReference type="ARBA" id="ARBA00022679"/>
    </source>
</evidence>
<dbReference type="AlphaFoldDB" id="A0AAN7KXI9"/>
<gene>
    <name evidence="10" type="ORF">SAY86_014028</name>
</gene>
<keyword evidence="11" id="KW-1185">Reference proteome</keyword>
<proteinExistence type="inferred from homology"/>
<dbReference type="InterPro" id="IPR016181">
    <property type="entry name" value="Acyl_CoA_acyltransferase"/>
</dbReference>
<comment type="similarity">
    <text evidence="1">Belongs to the HAT1 family.</text>
</comment>
<dbReference type="Proteomes" id="UP001346149">
    <property type="component" value="Unassembled WGS sequence"/>
</dbReference>
<feature type="domain" description="Histone acetyl transferase HAT1 N-terminal" evidence="9">
    <location>
        <begin position="30"/>
        <end position="199"/>
    </location>
</feature>
<evidence type="ECO:0000256" key="1">
    <source>
        <dbReference type="ARBA" id="ARBA00010543"/>
    </source>
</evidence>
<organism evidence="10 11">
    <name type="scientific">Trapa natans</name>
    <name type="common">Water chestnut</name>
    <dbReference type="NCBI Taxonomy" id="22666"/>
    <lineage>
        <taxon>Eukaryota</taxon>
        <taxon>Viridiplantae</taxon>
        <taxon>Streptophyta</taxon>
        <taxon>Embryophyta</taxon>
        <taxon>Tracheophyta</taxon>
        <taxon>Spermatophyta</taxon>
        <taxon>Magnoliopsida</taxon>
        <taxon>eudicotyledons</taxon>
        <taxon>Gunneridae</taxon>
        <taxon>Pentapetalae</taxon>
        <taxon>rosids</taxon>
        <taxon>malvids</taxon>
        <taxon>Myrtales</taxon>
        <taxon>Lythraceae</taxon>
        <taxon>Trapa</taxon>
    </lineage>
</organism>
<comment type="catalytic activity">
    <reaction evidence="5">
        <text>L-lysyl-[protein] + acetyl-CoA = N(6)-acetyl-L-lysyl-[protein] + CoA + H(+)</text>
        <dbReference type="Rhea" id="RHEA:45948"/>
        <dbReference type="Rhea" id="RHEA-COMP:9752"/>
        <dbReference type="Rhea" id="RHEA-COMP:10731"/>
        <dbReference type="ChEBI" id="CHEBI:15378"/>
        <dbReference type="ChEBI" id="CHEBI:29969"/>
        <dbReference type="ChEBI" id="CHEBI:57287"/>
        <dbReference type="ChEBI" id="CHEBI:57288"/>
        <dbReference type="ChEBI" id="CHEBI:61930"/>
        <dbReference type="EC" id="2.3.1.48"/>
    </reaction>
</comment>
<name>A0AAN7KXI9_TRANT</name>
<evidence type="ECO:0000256" key="6">
    <source>
        <dbReference type="SAM" id="MobiDB-lite"/>
    </source>
</evidence>
<keyword evidence="4" id="KW-0012">Acyltransferase</keyword>
<evidence type="ECO:0000256" key="4">
    <source>
        <dbReference type="ARBA" id="ARBA00023315"/>
    </source>
</evidence>
<evidence type="ECO:0000313" key="10">
    <source>
        <dbReference type="EMBL" id="KAK4772253.1"/>
    </source>
</evidence>
<dbReference type="PANTHER" id="PTHR12046">
    <property type="entry name" value="HISTONE ACETYLTRANSFERASE TYPE B CATALYTIC SUBUNIT"/>
    <property type="match status" value="1"/>
</dbReference>
<keyword evidence="7" id="KW-0472">Membrane</keyword>
<dbReference type="InterPro" id="IPR019467">
    <property type="entry name" value="Hat1_N"/>
</dbReference>
<evidence type="ECO:0000256" key="5">
    <source>
        <dbReference type="ARBA" id="ARBA00048017"/>
    </source>
</evidence>
<dbReference type="GO" id="GO:0031509">
    <property type="term" value="P:subtelomeric heterochromatin formation"/>
    <property type="evidence" value="ECO:0007669"/>
    <property type="project" value="InterPro"/>
</dbReference>
<dbReference type="Pfam" id="PF10394">
    <property type="entry name" value="Hat1_N"/>
    <property type="match status" value="1"/>
</dbReference>
<dbReference type="EC" id="2.3.1.48" evidence="2"/>
<dbReference type="CDD" id="cd04301">
    <property type="entry name" value="NAT_SF"/>
    <property type="match status" value="1"/>
</dbReference>
<reference evidence="10 11" key="1">
    <citation type="journal article" date="2023" name="Hortic Res">
        <title>Pangenome of water caltrop reveals structural variations and asymmetric subgenome divergence after allopolyploidization.</title>
        <authorList>
            <person name="Zhang X."/>
            <person name="Chen Y."/>
            <person name="Wang L."/>
            <person name="Yuan Y."/>
            <person name="Fang M."/>
            <person name="Shi L."/>
            <person name="Lu R."/>
            <person name="Comes H.P."/>
            <person name="Ma Y."/>
            <person name="Chen Y."/>
            <person name="Huang G."/>
            <person name="Zhou Y."/>
            <person name="Zheng Z."/>
            <person name="Qiu Y."/>
        </authorList>
    </citation>
    <scope>NUCLEOTIDE SEQUENCE [LARGE SCALE GENOMIC DNA]</scope>
    <source>
        <strain evidence="10">F231</strain>
    </source>
</reference>
<dbReference type="InterPro" id="IPR017380">
    <property type="entry name" value="Hist_AcTrfase_B-typ_cat-su"/>
</dbReference>
<dbReference type="GO" id="GO:0000781">
    <property type="term" value="C:chromosome, telomeric region"/>
    <property type="evidence" value="ECO:0007669"/>
    <property type="project" value="GOC"/>
</dbReference>
<feature type="domain" description="N-acetyltransferase" evidence="8">
    <location>
        <begin position="227"/>
        <end position="288"/>
    </location>
</feature>
<evidence type="ECO:0000313" key="11">
    <source>
        <dbReference type="Proteomes" id="UP001346149"/>
    </source>
</evidence>
<feature type="region of interest" description="Disordered" evidence="6">
    <location>
        <begin position="1"/>
        <end position="25"/>
    </location>
</feature>
<dbReference type="InterPro" id="IPR000182">
    <property type="entry name" value="GNAT_dom"/>
</dbReference>
<protein>
    <recommendedName>
        <fullName evidence="2">histone acetyltransferase</fullName>
        <ecNumber evidence="2">2.3.1.48</ecNumber>
    </recommendedName>
</protein>
<keyword evidence="7" id="KW-1133">Transmembrane helix</keyword>
<dbReference type="GO" id="GO:0004402">
    <property type="term" value="F:histone acetyltransferase activity"/>
    <property type="evidence" value="ECO:0007669"/>
    <property type="project" value="InterPro"/>
</dbReference>
<evidence type="ECO:0000256" key="2">
    <source>
        <dbReference type="ARBA" id="ARBA00013184"/>
    </source>
</evidence>
<dbReference type="Gene3D" id="3.40.630.30">
    <property type="match status" value="1"/>
</dbReference>
<dbReference type="Pfam" id="PF00583">
    <property type="entry name" value="Acetyltransf_1"/>
    <property type="match status" value="1"/>
</dbReference>